<dbReference type="EMBL" id="CM055731">
    <property type="protein sequence ID" value="KAJ8013269.1"/>
    <property type="molecule type" value="Genomic_DNA"/>
</dbReference>
<name>A0ACC2HBA4_DALPE</name>
<protein>
    <submittedName>
        <fullName evidence="1">Uncharacterized protein</fullName>
    </submittedName>
</protein>
<reference evidence="1" key="1">
    <citation type="submission" date="2021-05" db="EMBL/GenBank/DDBJ databases">
        <authorList>
            <person name="Pan Q."/>
            <person name="Jouanno E."/>
            <person name="Zahm M."/>
            <person name="Klopp C."/>
            <person name="Cabau C."/>
            <person name="Louis A."/>
            <person name="Berthelot C."/>
            <person name="Parey E."/>
            <person name="Roest Crollius H."/>
            <person name="Montfort J."/>
            <person name="Robinson-Rechavi M."/>
            <person name="Bouchez O."/>
            <person name="Lampietro C."/>
            <person name="Lopez Roques C."/>
            <person name="Donnadieu C."/>
            <person name="Postlethwait J."/>
            <person name="Bobe J."/>
            <person name="Dillon D."/>
            <person name="Chandos A."/>
            <person name="von Hippel F."/>
            <person name="Guiguen Y."/>
        </authorList>
    </citation>
    <scope>NUCLEOTIDE SEQUENCE</scope>
    <source>
        <strain evidence="1">YG-Jan2019</strain>
    </source>
</reference>
<gene>
    <name evidence="1" type="ORF">DPEC_G00051500</name>
</gene>
<organism evidence="1 2">
    <name type="scientific">Dallia pectoralis</name>
    <name type="common">Alaska blackfish</name>
    <dbReference type="NCBI Taxonomy" id="75939"/>
    <lineage>
        <taxon>Eukaryota</taxon>
        <taxon>Metazoa</taxon>
        <taxon>Chordata</taxon>
        <taxon>Craniata</taxon>
        <taxon>Vertebrata</taxon>
        <taxon>Euteleostomi</taxon>
        <taxon>Actinopterygii</taxon>
        <taxon>Neopterygii</taxon>
        <taxon>Teleostei</taxon>
        <taxon>Protacanthopterygii</taxon>
        <taxon>Esociformes</taxon>
        <taxon>Umbridae</taxon>
        <taxon>Dallia</taxon>
    </lineage>
</organism>
<evidence type="ECO:0000313" key="1">
    <source>
        <dbReference type="EMBL" id="KAJ8013269.1"/>
    </source>
</evidence>
<evidence type="ECO:0000313" key="2">
    <source>
        <dbReference type="Proteomes" id="UP001157502"/>
    </source>
</evidence>
<sequence length="74" mass="8751">MTPVRIKRLWLSEESCERRKSTQRCKLLKDTSDWFLRRTEHQNLTLAVSGELTQVSEWTKSLVWPAVVSWETTS</sequence>
<proteinExistence type="predicted"/>
<dbReference type="Proteomes" id="UP001157502">
    <property type="component" value="Chromosome 4"/>
</dbReference>
<accession>A0ACC2HBA4</accession>
<comment type="caution">
    <text evidence="1">The sequence shown here is derived from an EMBL/GenBank/DDBJ whole genome shotgun (WGS) entry which is preliminary data.</text>
</comment>
<keyword evidence="2" id="KW-1185">Reference proteome</keyword>